<feature type="binding site" evidence="14">
    <location>
        <position position="109"/>
    </location>
    <ligand>
        <name>Ca(2+)</name>
        <dbReference type="ChEBI" id="CHEBI:29108"/>
        <label>2</label>
    </ligand>
</feature>
<dbReference type="PRINTS" id="PR00461">
    <property type="entry name" value="PLPEROXIDASE"/>
</dbReference>
<feature type="binding site" evidence="14">
    <location>
        <position position="112"/>
    </location>
    <ligand>
        <name>Ca(2+)</name>
        <dbReference type="ChEBI" id="CHEBI:29108"/>
        <label>2</label>
    </ligand>
</feature>
<evidence type="ECO:0000313" key="18">
    <source>
        <dbReference type="Proteomes" id="UP000015453"/>
    </source>
</evidence>
<gene>
    <name evidence="17" type="ORF">M569_03559</name>
</gene>
<dbReference type="EMBL" id="AUSU01001356">
    <property type="protein sequence ID" value="EPS71201.1"/>
    <property type="molecule type" value="Genomic_DNA"/>
</dbReference>
<keyword evidence="5" id="KW-0964">Secreted</keyword>
<keyword evidence="18" id="KW-1185">Reference proteome</keyword>
<dbReference type="PROSITE" id="PS50873">
    <property type="entry name" value="PEROXIDASE_4"/>
    <property type="match status" value="1"/>
</dbReference>
<dbReference type="GO" id="GO:0046872">
    <property type="term" value="F:metal ion binding"/>
    <property type="evidence" value="ECO:0007669"/>
    <property type="project" value="UniProtKB-KW"/>
</dbReference>
<protein>
    <recommendedName>
        <fullName evidence="4">peroxidase</fullName>
        <ecNumber evidence="4">1.11.1.7</ecNumber>
    </recommendedName>
</protein>
<comment type="catalytic activity">
    <reaction evidence="1">
        <text>2 a phenolic donor + H2O2 = 2 a phenolic radical donor + 2 H2O</text>
        <dbReference type="Rhea" id="RHEA:56136"/>
        <dbReference type="ChEBI" id="CHEBI:15377"/>
        <dbReference type="ChEBI" id="CHEBI:16240"/>
        <dbReference type="ChEBI" id="CHEBI:139520"/>
        <dbReference type="ChEBI" id="CHEBI:139521"/>
        <dbReference type="EC" id="1.11.1.7"/>
    </reaction>
</comment>
<dbReference type="SUPFAM" id="SSF48113">
    <property type="entry name" value="Heme-dependent peroxidases"/>
    <property type="match status" value="1"/>
</dbReference>
<dbReference type="GO" id="GO:0042744">
    <property type="term" value="P:hydrogen peroxide catabolic process"/>
    <property type="evidence" value="ECO:0007669"/>
    <property type="project" value="UniProtKB-KW"/>
</dbReference>
<dbReference type="PROSITE" id="PS00435">
    <property type="entry name" value="PEROXIDASE_1"/>
    <property type="match status" value="1"/>
</dbReference>
<keyword evidence="15" id="KW-1015">Disulfide bond</keyword>
<evidence type="ECO:0000256" key="2">
    <source>
        <dbReference type="ARBA" id="ARBA00002322"/>
    </source>
</evidence>
<name>S8D1I4_9LAMI</name>
<evidence type="ECO:0000256" key="6">
    <source>
        <dbReference type="ARBA" id="ARBA00022559"/>
    </source>
</evidence>
<dbReference type="GO" id="GO:0020037">
    <property type="term" value="F:heme binding"/>
    <property type="evidence" value="ECO:0007669"/>
    <property type="project" value="InterPro"/>
</dbReference>
<evidence type="ECO:0000256" key="13">
    <source>
        <dbReference type="PIRSR" id="PIRSR600823-2"/>
    </source>
</evidence>
<accession>S8D1I4</accession>
<dbReference type="Gene3D" id="1.10.520.10">
    <property type="match status" value="1"/>
</dbReference>
<dbReference type="InterPro" id="IPR000823">
    <property type="entry name" value="Peroxidase_pln"/>
</dbReference>
<dbReference type="PANTHER" id="PTHR31517">
    <property type="match status" value="1"/>
</dbReference>
<evidence type="ECO:0000256" key="15">
    <source>
        <dbReference type="PIRSR" id="PIRSR600823-5"/>
    </source>
</evidence>
<dbReference type="InterPro" id="IPR002016">
    <property type="entry name" value="Haem_peroxidase"/>
</dbReference>
<dbReference type="InterPro" id="IPR019793">
    <property type="entry name" value="Peroxidases_heam-ligand_BS"/>
</dbReference>
<comment type="cofactor">
    <cofactor evidence="14">
        <name>heme b</name>
        <dbReference type="ChEBI" id="CHEBI:60344"/>
    </cofactor>
    <text evidence="14">Binds 1 heme b (iron(II)-protoporphyrin IX) group per subunit.</text>
</comment>
<evidence type="ECO:0000256" key="4">
    <source>
        <dbReference type="ARBA" id="ARBA00012313"/>
    </source>
</evidence>
<comment type="similarity">
    <text evidence="3">Belongs to the peroxidase family. Ascorbate peroxidase subfamily.</text>
</comment>
<feature type="disulfide bond" evidence="15">
    <location>
        <begin position="65"/>
        <end position="97"/>
    </location>
</feature>
<proteinExistence type="inferred from homology"/>
<evidence type="ECO:0000259" key="16">
    <source>
        <dbReference type="PROSITE" id="PS50873"/>
    </source>
</evidence>
<feature type="binding site" description="axial binding residue" evidence="14">
    <location>
        <position position="58"/>
    </location>
    <ligand>
        <name>heme b</name>
        <dbReference type="ChEBI" id="CHEBI:60344"/>
    </ligand>
    <ligandPart>
        <name>Fe</name>
        <dbReference type="ChEBI" id="CHEBI:18248"/>
    </ligandPart>
</feature>
<evidence type="ECO:0000256" key="1">
    <source>
        <dbReference type="ARBA" id="ARBA00000189"/>
    </source>
</evidence>
<keyword evidence="11" id="KW-0325">Glycoprotein</keyword>
<keyword evidence="8 14" id="KW-0479">Metal-binding</keyword>
<keyword evidence="9" id="KW-0560">Oxidoreductase</keyword>
<dbReference type="InterPro" id="IPR010255">
    <property type="entry name" value="Haem_peroxidase_sf"/>
</dbReference>
<reference evidence="17 18" key="1">
    <citation type="journal article" date="2013" name="BMC Genomics">
        <title>The miniature genome of a carnivorous plant Genlisea aurea contains a low number of genes and short non-coding sequences.</title>
        <authorList>
            <person name="Leushkin E.V."/>
            <person name="Sutormin R.A."/>
            <person name="Nabieva E.R."/>
            <person name="Penin A.A."/>
            <person name="Kondrashov A.S."/>
            <person name="Logacheva M.D."/>
        </authorList>
    </citation>
    <scope>NUCLEOTIDE SEQUENCE [LARGE SCALE GENOMIC DNA]</scope>
</reference>
<feature type="non-terminal residue" evidence="17">
    <location>
        <position position="1"/>
    </location>
</feature>
<evidence type="ECO:0000256" key="12">
    <source>
        <dbReference type="ARBA" id="ARBA00023324"/>
    </source>
</evidence>
<dbReference type="Gene3D" id="1.10.420.10">
    <property type="entry name" value="Peroxidase, domain 2"/>
    <property type="match status" value="1"/>
</dbReference>
<dbReference type="GO" id="GO:0006979">
    <property type="term" value="P:response to oxidative stress"/>
    <property type="evidence" value="ECO:0007669"/>
    <property type="project" value="InterPro"/>
</dbReference>
<evidence type="ECO:0000256" key="14">
    <source>
        <dbReference type="PIRSR" id="PIRSR600823-3"/>
    </source>
</evidence>
<feature type="binding site" evidence="14">
    <location>
        <position position="59"/>
    </location>
    <ligand>
        <name>Ca(2+)</name>
        <dbReference type="ChEBI" id="CHEBI:29108"/>
        <label>2</label>
    </ligand>
</feature>
<comment type="caution">
    <text evidence="17">The sequence shown here is derived from an EMBL/GenBank/DDBJ whole genome shotgun (WGS) entry which is preliminary data.</text>
</comment>
<keyword evidence="14" id="KW-0106">Calcium</keyword>
<evidence type="ECO:0000256" key="7">
    <source>
        <dbReference type="ARBA" id="ARBA00022617"/>
    </source>
</evidence>
<comment type="cofactor">
    <cofactor evidence="14">
        <name>Ca(2+)</name>
        <dbReference type="ChEBI" id="CHEBI:29108"/>
    </cofactor>
    <text evidence="14">Binds 2 calcium ions per subunit.</text>
</comment>
<dbReference type="OrthoDB" id="2113341at2759"/>
<dbReference type="GO" id="GO:0140825">
    <property type="term" value="F:lactoperoxidase activity"/>
    <property type="evidence" value="ECO:0007669"/>
    <property type="project" value="UniProtKB-EC"/>
</dbReference>
<evidence type="ECO:0000256" key="11">
    <source>
        <dbReference type="ARBA" id="ARBA00023180"/>
    </source>
</evidence>
<feature type="binding site" evidence="13">
    <location>
        <position position="28"/>
    </location>
    <ligand>
        <name>substrate</name>
    </ligand>
</feature>
<organism evidence="17 18">
    <name type="scientific">Genlisea aurea</name>
    <dbReference type="NCBI Taxonomy" id="192259"/>
    <lineage>
        <taxon>Eukaryota</taxon>
        <taxon>Viridiplantae</taxon>
        <taxon>Streptophyta</taxon>
        <taxon>Embryophyta</taxon>
        <taxon>Tracheophyta</taxon>
        <taxon>Spermatophyta</taxon>
        <taxon>Magnoliopsida</taxon>
        <taxon>eudicotyledons</taxon>
        <taxon>Gunneridae</taxon>
        <taxon>Pentapetalae</taxon>
        <taxon>asterids</taxon>
        <taxon>lamiids</taxon>
        <taxon>Lamiales</taxon>
        <taxon>Lentibulariaceae</taxon>
        <taxon>Genlisea</taxon>
    </lineage>
</organism>
<evidence type="ECO:0000256" key="3">
    <source>
        <dbReference type="ARBA" id="ARBA00006873"/>
    </source>
</evidence>
<evidence type="ECO:0000256" key="8">
    <source>
        <dbReference type="ARBA" id="ARBA00022723"/>
    </source>
</evidence>
<sequence>SGGTLYQLPLGRRDGVESHEVEPSENLPPPFGDFKTLSSAFSAKNLTDKDLVVLSGAHTIGVSHCSSFSSRLYNFSSTNPVDPTLNWQYAQQLQSECPLGDADTEVPMDPITPTLFDTNYYLLVSQGKGLFQSDAALLNNSFTNSYVQSRASLLSDALFAIDFGVSMVKMGEIEVLTGTQGEIRKICSVIN</sequence>
<keyword evidence="7" id="KW-0349">Heme</keyword>
<dbReference type="Proteomes" id="UP000015453">
    <property type="component" value="Unassembled WGS sequence"/>
</dbReference>
<dbReference type="Pfam" id="PF00141">
    <property type="entry name" value="peroxidase"/>
    <property type="match status" value="1"/>
</dbReference>
<dbReference type="FunFam" id="1.10.420.10:FF:000008">
    <property type="entry name" value="Peroxidase"/>
    <property type="match status" value="1"/>
</dbReference>
<feature type="binding site" evidence="14">
    <location>
        <position position="117"/>
    </location>
    <ligand>
        <name>Ca(2+)</name>
        <dbReference type="ChEBI" id="CHEBI:29108"/>
        <label>2</label>
    </ligand>
</feature>
<evidence type="ECO:0000256" key="10">
    <source>
        <dbReference type="ARBA" id="ARBA00023004"/>
    </source>
</evidence>
<keyword evidence="6" id="KW-0575">Peroxidase</keyword>
<keyword evidence="10 14" id="KW-0408">Iron</keyword>
<feature type="domain" description="Plant heme peroxidase family profile" evidence="16">
    <location>
        <begin position="1"/>
        <end position="191"/>
    </location>
</feature>
<keyword evidence="12" id="KW-0376">Hydrogen peroxide</keyword>
<comment type="function">
    <text evidence="2">Removal of H(2)O(2), oxidation of toxic reductants, biosynthesis and degradation of lignin, suberization, auxin catabolism, response to environmental stresses such as wounding, pathogen attack and oxidative stress. These functions might be dependent on each isozyme/isoform in each plant tissue.</text>
</comment>
<evidence type="ECO:0000313" key="17">
    <source>
        <dbReference type="EMBL" id="EPS71201.1"/>
    </source>
</evidence>
<evidence type="ECO:0000256" key="5">
    <source>
        <dbReference type="ARBA" id="ARBA00022525"/>
    </source>
</evidence>
<dbReference type="AlphaFoldDB" id="S8D1I4"/>
<dbReference type="PANTHER" id="PTHR31517:SF84">
    <property type="entry name" value="PEROXIDASE"/>
    <property type="match status" value="1"/>
</dbReference>
<evidence type="ECO:0000256" key="9">
    <source>
        <dbReference type="ARBA" id="ARBA00023002"/>
    </source>
</evidence>
<dbReference type="EC" id="1.11.1.7" evidence="4"/>
<dbReference type="PRINTS" id="PR00458">
    <property type="entry name" value="PEROXIDASE"/>
</dbReference>